<accession>A0A1C7P9M2</accession>
<keyword evidence="1" id="KW-0430">Lectin</keyword>
<dbReference type="STRING" id="1679444.PYTT_1884"/>
<sequence>MMFSSLPVQLGAYTLTSVLSEDERTVSFHAVQTTMERDVVVTVLRPEFSSGEGLTDFVSLVRAKASIQYHAMGAVYEALNTDGYWYYTREFVSGIRLPEMCAAGRTLSVAQCIKLIRVVADSCDYFDVHGVETIPLTLEHFTLGEGDVFRFANPVKCGVRDLQTSESTMAELAVAMEPLLPVNQPGQTRIRTLCEWMKNGYEGHMLKLYEIQETLDTIEAQLGSQASGPADASIATRFDWRFLWANPRHRWKVLAGGGVLAALLLVLPFMCRGGASSDAAAAVFSGKEESFVVWDGEAAYRVPLRAVSIGDYAIFLSSIERMTPMMRRKMEEGIPAGKKYEPDDWAAMYKAARTKGTWAGMPLTLDSPVVNVDYWDALAYGRFTGGLLPDKKMWGEISQRAEAQLPVRVWTGFKELDPSRTMDFDLSHAIDAGHGVLQYLPESGMRKKDLGFRIIFPK</sequence>
<gene>
    <name evidence="1" type="ORF">PYTT_1884</name>
</gene>
<dbReference type="AlphaFoldDB" id="A0A1C7P9M2"/>
<reference evidence="2" key="1">
    <citation type="submission" date="2016-09" db="EMBL/GenBank/DDBJ databases">
        <authorList>
            <person name="Koehorst J."/>
        </authorList>
    </citation>
    <scope>NUCLEOTIDE SEQUENCE [LARGE SCALE GENOMIC DNA]</scope>
</reference>
<dbReference type="OrthoDB" id="182529at2"/>
<evidence type="ECO:0000313" key="2">
    <source>
        <dbReference type="Proteomes" id="UP000176204"/>
    </source>
</evidence>
<dbReference type="GO" id="GO:0030246">
    <property type="term" value="F:carbohydrate binding"/>
    <property type="evidence" value="ECO:0007669"/>
    <property type="project" value="UniProtKB-KW"/>
</dbReference>
<keyword evidence="2" id="KW-1185">Reference proteome</keyword>
<dbReference type="EMBL" id="LT629973">
    <property type="protein sequence ID" value="SEH93793.1"/>
    <property type="molecule type" value="Genomic_DNA"/>
</dbReference>
<dbReference type="KEGG" id="agl:PYTT_1884"/>
<name>A0A1C7P9M2_9BACT</name>
<proteinExistence type="predicted"/>
<dbReference type="Proteomes" id="UP000176204">
    <property type="component" value="Chromosome I"/>
</dbReference>
<dbReference type="SUPFAM" id="SSF56436">
    <property type="entry name" value="C-type lectin-like"/>
    <property type="match status" value="1"/>
</dbReference>
<dbReference type="InterPro" id="IPR016187">
    <property type="entry name" value="CTDL_fold"/>
</dbReference>
<organism evidence="1 2">
    <name type="scientific">Akkermansia glycaniphila</name>
    <dbReference type="NCBI Taxonomy" id="1679444"/>
    <lineage>
        <taxon>Bacteria</taxon>
        <taxon>Pseudomonadati</taxon>
        <taxon>Verrucomicrobiota</taxon>
        <taxon>Verrucomicrobiia</taxon>
        <taxon>Verrucomicrobiales</taxon>
        <taxon>Akkermansiaceae</taxon>
        <taxon>Akkermansia</taxon>
    </lineage>
</organism>
<evidence type="ECO:0000313" key="1">
    <source>
        <dbReference type="EMBL" id="SEH93793.1"/>
    </source>
</evidence>
<dbReference type="RefSeq" id="WP_067777845.1">
    <property type="nucleotide sequence ID" value="NZ_LIGX01000041.1"/>
</dbReference>
<protein>
    <submittedName>
        <fullName evidence="1">C-type lectin fold</fullName>
    </submittedName>
</protein>